<dbReference type="Gene3D" id="3.10.450.50">
    <property type="match status" value="1"/>
</dbReference>
<evidence type="ECO:0000313" key="4">
    <source>
        <dbReference type="Proteomes" id="UP000248987"/>
    </source>
</evidence>
<dbReference type="RefSeq" id="WP_083993830.1">
    <property type="nucleotide sequence ID" value="NZ_LZRN01000005.1"/>
</dbReference>
<organism evidence="3 4">
    <name type="scientific">Gelidibacter algens</name>
    <dbReference type="NCBI Taxonomy" id="49280"/>
    <lineage>
        <taxon>Bacteria</taxon>
        <taxon>Pseudomonadati</taxon>
        <taxon>Bacteroidota</taxon>
        <taxon>Flavobacteriia</taxon>
        <taxon>Flavobacteriales</taxon>
        <taxon>Flavobacteriaceae</taxon>
        <taxon>Gelidibacter</taxon>
    </lineage>
</organism>
<evidence type="ECO:0000256" key="1">
    <source>
        <dbReference type="SAM" id="SignalP"/>
    </source>
</evidence>
<keyword evidence="1" id="KW-0732">Signal</keyword>
<feature type="signal peptide" evidence="1">
    <location>
        <begin position="1"/>
        <end position="23"/>
    </location>
</feature>
<evidence type="ECO:0000259" key="2">
    <source>
        <dbReference type="Pfam" id="PF14534"/>
    </source>
</evidence>
<protein>
    <submittedName>
        <fullName evidence="3">Uncharacterized protein DUF4440</fullName>
    </submittedName>
</protein>
<dbReference type="Pfam" id="PF14534">
    <property type="entry name" value="DUF4440"/>
    <property type="match status" value="1"/>
</dbReference>
<comment type="caution">
    <text evidence="3">The sequence shown here is derived from an EMBL/GenBank/DDBJ whole genome shotgun (WGS) entry which is preliminary data.</text>
</comment>
<dbReference type="AlphaFoldDB" id="A0A327S9B3"/>
<reference evidence="3 4" key="1">
    <citation type="submission" date="2018-06" db="EMBL/GenBank/DDBJ databases">
        <title>Genomic Encyclopedia of Archaeal and Bacterial Type Strains, Phase II (KMG-II): from individual species to whole genera.</title>
        <authorList>
            <person name="Goeker M."/>
        </authorList>
    </citation>
    <scope>NUCLEOTIDE SEQUENCE [LARGE SCALE GENOMIC DNA]</scope>
    <source>
        <strain evidence="3 4">DSM 12408</strain>
    </source>
</reference>
<dbReference type="SUPFAM" id="SSF54427">
    <property type="entry name" value="NTF2-like"/>
    <property type="match status" value="1"/>
</dbReference>
<proteinExistence type="predicted"/>
<dbReference type="EMBL" id="QLLQ01000003">
    <property type="protein sequence ID" value="RAJ25670.1"/>
    <property type="molecule type" value="Genomic_DNA"/>
</dbReference>
<name>A0A327S9B3_9FLAO</name>
<feature type="chain" id="PRO_5016341764" evidence="1">
    <location>
        <begin position="24"/>
        <end position="150"/>
    </location>
</feature>
<gene>
    <name evidence="3" type="ORF">LX77_01085</name>
</gene>
<dbReference type="OrthoDB" id="5383110at2"/>
<dbReference type="Proteomes" id="UP000248987">
    <property type="component" value="Unassembled WGS sequence"/>
</dbReference>
<evidence type="ECO:0000313" key="3">
    <source>
        <dbReference type="EMBL" id="RAJ25670.1"/>
    </source>
</evidence>
<accession>A0A327S9B3</accession>
<keyword evidence="4" id="KW-1185">Reference proteome</keyword>
<sequence>MKKIQILTFFLTTMILFSSSSLAQSSQETQIRTLENAQREAFLKKDTTALYKLFSPTFVVNAPTNKITTLQELKQLIRNGKVDLESFDRVTEKVTFTGDIAIAMGNETLRPTGKMPNAGKTVKRRYTNIWIKNGNSWRLTARQATIISVE</sequence>
<feature type="domain" description="DUF4440" evidence="2">
    <location>
        <begin position="31"/>
        <end position="139"/>
    </location>
</feature>
<dbReference type="InterPro" id="IPR027843">
    <property type="entry name" value="DUF4440"/>
</dbReference>
<dbReference type="InterPro" id="IPR032710">
    <property type="entry name" value="NTF2-like_dom_sf"/>
</dbReference>